<sequence>MKNTLAMLIFGSSVLGFIPMAVADPTCTTEPESQWIDFEQAKSQVEDMGYEIKVFKRTDTGCYELYGYNQDKQRVEIYFDPTNLAKVKEEIDD</sequence>
<feature type="domain" description="PepSY" evidence="2">
    <location>
        <begin position="19"/>
        <end position="90"/>
    </location>
</feature>
<name>A0A0F4NJC9_9VIBR</name>
<evidence type="ECO:0000313" key="3">
    <source>
        <dbReference type="EMBL" id="KJY82943.1"/>
    </source>
</evidence>
<evidence type="ECO:0000256" key="1">
    <source>
        <dbReference type="SAM" id="SignalP"/>
    </source>
</evidence>
<dbReference type="Proteomes" id="UP000033673">
    <property type="component" value="Unassembled WGS sequence"/>
</dbReference>
<feature type="signal peptide" evidence="1">
    <location>
        <begin position="1"/>
        <end position="23"/>
    </location>
</feature>
<evidence type="ECO:0000313" key="4">
    <source>
        <dbReference type="Proteomes" id="UP000033673"/>
    </source>
</evidence>
<proteinExistence type="predicted"/>
<gene>
    <name evidence="3" type="ORF">TW81_12135</name>
</gene>
<protein>
    <recommendedName>
        <fullName evidence="2">PepSY domain-containing protein</fullName>
    </recommendedName>
</protein>
<dbReference type="InterPro" id="IPR025711">
    <property type="entry name" value="PepSY"/>
</dbReference>
<keyword evidence="1" id="KW-0732">Signal</keyword>
<feature type="chain" id="PRO_5002473281" description="PepSY domain-containing protein" evidence="1">
    <location>
        <begin position="24"/>
        <end position="93"/>
    </location>
</feature>
<dbReference type="Pfam" id="PF13670">
    <property type="entry name" value="PepSY_2"/>
    <property type="match status" value="1"/>
</dbReference>
<comment type="caution">
    <text evidence="3">The sequence shown here is derived from an EMBL/GenBank/DDBJ whole genome shotgun (WGS) entry which is preliminary data.</text>
</comment>
<dbReference type="PATRIC" id="fig|579748.3.peg.2504"/>
<dbReference type="EMBL" id="JXXV01000018">
    <property type="protein sequence ID" value="KJY82943.1"/>
    <property type="molecule type" value="Genomic_DNA"/>
</dbReference>
<dbReference type="AlphaFoldDB" id="A0A0F4NJC9"/>
<reference evidence="3 4" key="1">
    <citation type="journal article" date="2015" name="BMC Genomics">
        <title>Genome mining reveals unlocked bioactive potential of marine Gram-negative bacteria.</title>
        <authorList>
            <person name="Machado H."/>
            <person name="Sonnenschein E.C."/>
            <person name="Melchiorsen J."/>
            <person name="Gram L."/>
        </authorList>
    </citation>
    <scope>NUCLEOTIDE SEQUENCE [LARGE SCALE GENOMIC DNA]</scope>
    <source>
        <strain evidence="3 4">S2757</strain>
    </source>
</reference>
<organism evidence="3 4">
    <name type="scientific">Vibrio galatheae</name>
    <dbReference type="NCBI Taxonomy" id="579748"/>
    <lineage>
        <taxon>Bacteria</taxon>
        <taxon>Pseudomonadati</taxon>
        <taxon>Pseudomonadota</taxon>
        <taxon>Gammaproteobacteria</taxon>
        <taxon>Vibrionales</taxon>
        <taxon>Vibrionaceae</taxon>
        <taxon>Vibrio</taxon>
    </lineage>
</organism>
<keyword evidence="4" id="KW-1185">Reference proteome</keyword>
<dbReference type="RefSeq" id="WP_045955971.1">
    <property type="nucleotide sequence ID" value="NZ_JXXV01000018.1"/>
</dbReference>
<dbReference type="STRING" id="579748.TW81_12135"/>
<evidence type="ECO:0000259" key="2">
    <source>
        <dbReference type="Pfam" id="PF13670"/>
    </source>
</evidence>
<dbReference type="OrthoDB" id="5625293at2"/>
<accession>A0A0F4NJC9</accession>